<feature type="active site" description="Nucleophile; for glutamine hydrolysis" evidence="11">
    <location>
        <position position="376"/>
    </location>
</feature>
<feature type="active site" evidence="11">
    <location>
        <position position="501"/>
    </location>
</feature>
<comment type="function">
    <text evidence="11">Catalyzes the ATP-dependent amination of UTP to CTP with either L-glutamine or ammonia as the source of nitrogen. Regulates intracellular CTP levels through interactions with the four ribonucleotide triphosphates.</text>
</comment>
<feature type="binding site" evidence="11">
    <location>
        <position position="222"/>
    </location>
    <ligand>
        <name>CTP</name>
        <dbReference type="ChEBI" id="CHEBI:37563"/>
        <note>allosteric inhibitor</note>
    </ligand>
</feature>
<feature type="binding site" evidence="11">
    <location>
        <position position="71"/>
    </location>
    <ligand>
        <name>Mg(2+)</name>
        <dbReference type="ChEBI" id="CHEBI:18420"/>
    </ligand>
</feature>
<dbReference type="InterPro" id="IPR004468">
    <property type="entry name" value="CTP_synthase"/>
</dbReference>
<feature type="active site" evidence="11">
    <location>
        <position position="503"/>
    </location>
</feature>
<gene>
    <name evidence="11 14" type="primary">pyrG</name>
    <name evidence="14" type="ORF">ATZ36_04630</name>
</gene>
<name>A0A1E5IJS9_ENDTX</name>
<organism evidence="14 15">
    <name type="scientific">Endomicrobium trichonymphae</name>
    <dbReference type="NCBI Taxonomy" id="1408204"/>
    <lineage>
        <taxon>Bacteria</taxon>
        <taxon>Pseudomonadati</taxon>
        <taxon>Elusimicrobiota</taxon>
        <taxon>Endomicrobiia</taxon>
        <taxon>Endomicrobiales</taxon>
        <taxon>Endomicrobiaceae</taxon>
        <taxon>Candidatus Endomicrobiellum</taxon>
    </lineage>
</organism>
<evidence type="ECO:0000259" key="12">
    <source>
        <dbReference type="Pfam" id="PF00117"/>
    </source>
</evidence>
<feature type="binding site" evidence="11">
    <location>
        <begin position="186"/>
        <end position="191"/>
    </location>
    <ligand>
        <name>UTP</name>
        <dbReference type="ChEBI" id="CHEBI:46398"/>
    </ligand>
</feature>
<dbReference type="Pfam" id="PF06418">
    <property type="entry name" value="CTP_synth_N"/>
    <property type="match status" value="1"/>
</dbReference>
<dbReference type="AlphaFoldDB" id="A0A1E5IJS9"/>
<comment type="activity regulation">
    <text evidence="11">Allosterically activated by GTP, when glutamine is the substrate; GTP has no effect on the reaction when ammonia is the substrate. The allosteric effector GTP functions by stabilizing the protein conformation that binds the tetrahedral intermediate(s) formed during glutamine hydrolysis. Inhibited by the product CTP, via allosteric rather than competitive inhibition.</text>
</comment>
<feature type="binding site" evidence="11">
    <location>
        <begin position="146"/>
        <end position="148"/>
    </location>
    <ligand>
        <name>CTP</name>
        <dbReference type="ChEBI" id="CHEBI:37563"/>
        <note>allosteric inhibitor</note>
    </ligand>
</feature>
<evidence type="ECO:0000256" key="6">
    <source>
        <dbReference type="ARBA" id="ARBA00022840"/>
    </source>
</evidence>
<feature type="domain" description="CTP synthase N-terminal" evidence="13">
    <location>
        <begin position="3"/>
        <end position="265"/>
    </location>
</feature>
<feature type="binding site" evidence="11">
    <location>
        <position position="13"/>
    </location>
    <ligand>
        <name>UTP</name>
        <dbReference type="ChEBI" id="CHEBI:46398"/>
    </ligand>
</feature>
<dbReference type="GO" id="GO:0097268">
    <property type="term" value="C:cytoophidium"/>
    <property type="evidence" value="ECO:0007669"/>
    <property type="project" value="UniProtKB-ARBA"/>
</dbReference>
<keyword evidence="3 11" id="KW-0436">Ligase</keyword>
<dbReference type="SUPFAM" id="SSF52540">
    <property type="entry name" value="P-loop containing nucleoside triphosphate hydrolases"/>
    <property type="match status" value="1"/>
</dbReference>
<comment type="miscellaneous">
    <text evidence="11">CTPSs have evolved a hybrid strategy for distinguishing between UTP and CTP. The overlapping regions of the product feedback inhibitory and substrate sites recognize a common feature in both compounds, the triphosphate moiety. To differentiate isosteric substrate and product pyrimidine rings, an additional pocket far from the expected kinase/ligase catalytic site, specifically recognizes the cytosine and ribose portions of the product inhibitor.</text>
</comment>
<comment type="catalytic activity">
    <reaction evidence="11">
        <text>L-glutamine + H2O = L-glutamate + NH4(+)</text>
        <dbReference type="Rhea" id="RHEA:15889"/>
        <dbReference type="ChEBI" id="CHEBI:15377"/>
        <dbReference type="ChEBI" id="CHEBI:28938"/>
        <dbReference type="ChEBI" id="CHEBI:29985"/>
        <dbReference type="ChEBI" id="CHEBI:58359"/>
    </reaction>
</comment>
<feature type="binding site" evidence="11">
    <location>
        <position position="400"/>
    </location>
    <ligand>
        <name>L-glutamine</name>
        <dbReference type="ChEBI" id="CHEBI:58359"/>
    </ligand>
</feature>
<evidence type="ECO:0000313" key="15">
    <source>
        <dbReference type="Proteomes" id="UP000095237"/>
    </source>
</evidence>
<evidence type="ECO:0000313" key="14">
    <source>
        <dbReference type="EMBL" id="OEG70383.1"/>
    </source>
</evidence>
<dbReference type="InterPro" id="IPR029062">
    <property type="entry name" value="Class_I_gatase-like"/>
</dbReference>
<dbReference type="Gene3D" id="3.40.50.880">
    <property type="match status" value="1"/>
</dbReference>
<comment type="similarity">
    <text evidence="2 11">Belongs to the CTP synthase family.</text>
</comment>
<dbReference type="GO" id="GO:0042802">
    <property type="term" value="F:identical protein binding"/>
    <property type="evidence" value="ECO:0007669"/>
    <property type="project" value="TreeGrafter"/>
</dbReference>
<feature type="binding site" evidence="11">
    <location>
        <position position="139"/>
    </location>
    <ligand>
        <name>Mg(2+)</name>
        <dbReference type="ChEBI" id="CHEBI:18420"/>
    </ligand>
</feature>
<dbReference type="GO" id="GO:0046872">
    <property type="term" value="F:metal ion binding"/>
    <property type="evidence" value="ECO:0007669"/>
    <property type="project" value="UniProtKB-KW"/>
</dbReference>
<evidence type="ECO:0000256" key="2">
    <source>
        <dbReference type="ARBA" id="ARBA00007533"/>
    </source>
</evidence>
<dbReference type="InterPro" id="IPR017456">
    <property type="entry name" value="CTP_synthase_N"/>
</dbReference>
<comment type="catalytic activity">
    <reaction evidence="10 11">
        <text>UTP + L-glutamine + ATP + H2O = CTP + L-glutamate + ADP + phosphate + 2 H(+)</text>
        <dbReference type="Rhea" id="RHEA:26426"/>
        <dbReference type="ChEBI" id="CHEBI:15377"/>
        <dbReference type="ChEBI" id="CHEBI:15378"/>
        <dbReference type="ChEBI" id="CHEBI:29985"/>
        <dbReference type="ChEBI" id="CHEBI:30616"/>
        <dbReference type="ChEBI" id="CHEBI:37563"/>
        <dbReference type="ChEBI" id="CHEBI:43474"/>
        <dbReference type="ChEBI" id="CHEBI:46398"/>
        <dbReference type="ChEBI" id="CHEBI:58359"/>
        <dbReference type="ChEBI" id="CHEBI:456216"/>
        <dbReference type="EC" id="6.3.4.2"/>
    </reaction>
</comment>
<evidence type="ECO:0000256" key="1">
    <source>
        <dbReference type="ARBA" id="ARBA00005171"/>
    </source>
</evidence>
<keyword evidence="4 11" id="KW-0479">Metal-binding</keyword>
<proteinExistence type="inferred from homology"/>
<keyword evidence="5 11" id="KW-0547">Nucleotide-binding</keyword>
<feature type="binding site" evidence="11">
    <location>
        <position position="54"/>
    </location>
    <ligand>
        <name>L-glutamine</name>
        <dbReference type="ChEBI" id="CHEBI:58359"/>
    </ligand>
</feature>
<dbReference type="GO" id="GO:0004359">
    <property type="term" value="F:glutaminase activity"/>
    <property type="evidence" value="ECO:0007669"/>
    <property type="project" value="RHEA"/>
</dbReference>
<dbReference type="Pfam" id="PF00117">
    <property type="entry name" value="GATase"/>
    <property type="match status" value="1"/>
</dbReference>
<evidence type="ECO:0000259" key="13">
    <source>
        <dbReference type="Pfam" id="PF06418"/>
    </source>
</evidence>
<dbReference type="PANTHER" id="PTHR11550:SF0">
    <property type="entry name" value="CTP SYNTHASE-RELATED"/>
    <property type="match status" value="1"/>
</dbReference>
<comment type="pathway">
    <text evidence="1 11">Pyrimidine metabolism; CTP biosynthesis via de novo pathway; CTP from UDP: step 2/2.</text>
</comment>
<dbReference type="InterPro" id="IPR033828">
    <property type="entry name" value="GATase1_CTP_Synthase"/>
</dbReference>
<keyword evidence="6 11" id="KW-0067">ATP-binding</keyword>
<dbReference type="GO" id="GO:0005829">
    <property type="term" value="C:cytosol"/>
    <property type="evidence" value="ECO:0007669"/>
    <property type="project" value="TreeGrafter"/>
</dbReference>
<evidence type="ECO:0000256" key="4">
    <source>
        <dbReference type="ARBA" id="ARBA00022723"/>
    </source>
</evidence>
<dbReference type="UniPathway" id="UPA00159">
    <property type="reaction ID" value="UER00277"/>
</dbReference>
<feature type="binding site" evidence="11">
    <location>
        <position position="457"/>
    </location>
    <ligand>
        <name>L-glutamine</name>
        <dbReference type="ChEBI" id="CHEBI:58359"/>
    </ligand>
</feature>
<evidence type="ECO:0000256" key="9">
    <source>
        <dbReference type="ARBA" id="ARBA00022975"/>
    </source>
</evidence>
<feature type="binding site" evidence="11">
    <location>
        <position position="349"/>
    </location>
    <ligand>
        <name>L-glutamine</name>
        <dbReference type="ChEBI" id="CHEBI:58359"/>
    </ligand>
</feature>
<dbReference type="GO" id="GO:0005524">
    <property type="term" value="F:ATP binding"/>
    <property type="evidence" value="ECO:0007669"/>
    <property type="project" value="UniProtKB-KW"/>
</dbReference>
<dbReference type="CDD" id="cd01746">
    <property type="entry name" value="GATase1_CTP_Synthase"/>
    <property type="match status" value="1"/>
</dbReference>
<dbReference type="GO" id="GO:0003883">
    <property type="term" value="F:CTP synthase activity"/>
    <property type="evidence" value="ECO:0007669"/>
    <property type="project" value="UniProtKB-UniRule"/>
</dbReference>
<dbReference type="NCBIfam" id="TIGR00337">
    <property type="entry name" value="PyrG"/>
    <property type="match status" value="1"/>
</dbReference>
<feature type="binding site" evidence="11">
    <location>
        <begin position="186"/>
        <end position="191"/>
    </location>
    <ligand>
        <name>CTP</name>
        <dbReference type="ChEBI" id="CHEBI:37563"/>
        <note>allosteric inhibitor</note>
    </ligand>
</feature>
<feature type="binding site" evidence="11">
    <location>
        <begin position="377"/>
        <end position="380"/>
    </location>
    <ligand>
        <name>L-glutamine</name>
        <dbReference type="ChEBI" id="CHEBI:58359"/>
    </ligand>
</feature>
<sequence>MAKYIFIIGGVVSSLGKGISGASIGRLLQLHGFKVNMIKFDPYINVDPGTMNPYQHGEVFVTIDGVESDLDLGTYERFLDIYTSRANTNTAGDIYQTVINRERIGDYDGDTVQVIPHITDEIKKRFEALKNNCDISIIEIGGTVGDIEGLPFMEAARQFQLENKKEDVFSIHVTLVPYIAGARELKTKPTQHSVNKLREIGIFPDMIICRTEHSLDESLKKKISLFCNVREDCVIEALDSPSIYYIPEAFYKQNVDSLIIEKLNIRPKKKFDKTWFTKIKSTGEFNERVKIAVVGKYADLKDAYKSIGESLNIAAAELNTKAEVHYLGAEDKDLVRKLDNYDAVLVPGGFGSRGIEGKIKVITYARENKIPFLGICLGMQCSVIEVSRNLAKLKNANSTEFDENTKYPVIKILDEQKNIKYRGNTMRLGNYKAEIKKNTLAYNLYKTTEIEERHRHRYEMNPEFIETLEKAGLLVSAYHKKMLPEIVEMENHPFFIGVQFHPEFASRPMKAHPLFKGFVSAALKNK</sequence>
<dbReference type="HAMAP" id="MF_01227">
    <property type="entry name" value="PyrG"/>
    <property type="match status" value="1"/>
</dbReference>
<feature type="domain" description="Glutamine amidotransferase" evidence="12">
    <location>
        <begin position="300"/>
        <end position="520"/>
    </location>
</feature>
<dbReference type="FunFam" id="3.40.50.880:FF:000002">
    <property type="entry name" value="CTP synthase"/>
    <property type="match status" value="1"/>
</dbReference>
<dbReference type="InterPro" id="IPR017926">
    <property type="entry name" value="GATASE"/>
</dbReference>
<reference evidence="14 15" key="1">
    <citation type="submission" date="2015-11" db="EMBL/GenBank/DDBJ databases">
        <title>Evidence for parallel genomic evolution in an endosymbiosis of termite gut flagellates.</title>
        <authorList>
            <person name="Zheng H."/>
        </authorList>
    </citation>
    <scope>NUCLEOTIDE SEQUENCE [LARGE SCALE GENOMIC DNA]</scope>
    <source>
        <strain evidence="14 15">CET450</strain>
    </source>
</reference>
<dbReference type="PANTHER" id="PTHR11550">
    <property type="entry name" value="CTP SYNTHASE"/>
    <property type="match status" value="1"/>
</dbReference>
<dbReference type="EMBL" id="LNVX01000352">
    <property type="protein sequence ID" value="OEG70383.1"/>
    <property type="molecule type" value="Genomic_DNA"/>
</dbReference>
<keyword evidence="8 11" id="KW-0315">Glutamine amidotransferase</keyword>
<keyword evidence="7 11" id="KW-0460">Magnesium</keyword>
<comment type="caution">
    <text evidence="11">Lacks conserved residue(s) required for the propagation of feature annotation.</text>
</comment>
<keyword evidence="15" id="KW-1185">Reference proteome</keyword>
<dbReference type="Gene3D" id="3.40.50.300">
    <property type="entry name" value="P-loop containing nucleotide triphosphate hydrolases"/>
    <property type="match status" value="1"/>
</dbReference>
<feature type="binding site" evidence="11">
    <location>
        <position position="71"/>
    </location>
    <ligand>
        <name>ATP</name>
        <dbReference type="ChEBI" id="CHEBI:30616"/>
    </ligand>
</feature>
<evidence type="ECO:0000256" key="11">
    <source>
        <dbReference type="HAMAP-Rule" id="MF_01227"/>
    </source>
</evidence>
<dbReference type="PROSITE" id="PS51273">
    <property type="entry name" value="GATASE_TYPE_1"/>
    <property type="match status" value="1"/>
</dbReference>
<feature type="region of interest" description="Amidoligase domain" evidence="11">
    <location>
        <begin position="1"/>
        <end position="265"/>
    </location>
</feature>
<evidence type="ECO:0000256" key="10">
    <source>
        <dbReference type="ARBA" id="ARBA00047781"/>
    </source>
</evidence>
<dbReference type="CDD" id="cd03113">
    <property type="entry name" value="CTPS_N"/>
    <property type="match status" value="1"/>
</dbReference>
<evidence type="ECO:0000256" key="3">
    <source>
        <dbReference type="ARBA" id="ARBA00022598"/>
    </source>
</evidence>
<evidence type="ECO:0000256" key="5">
    <source>
        <dbReference type="ARBA" id="ARBA00022741"/>
    </source>
</evidence>
<feature type="binding site" evidence="11">
    <location>
        <position position="222"/>
    </location>
    <ligand>
        <name>UTP</name>
        <dbReference type="ChEBI" id="CHEBI:46398"/>
    </ligand>
</feature>
<feature type="binding site" evidence="11">
    <location>
        <begin position="14"/>
        <end position="19"/>
    </location>
    <ligand>
        <name>ATP</name>
        <dbReference type="ChEBI" id="CHEBI:30616"/>
    </ligand>
</feature>
<dbReference type="Proteomes" id="UP000095237">
    <property type="component" value="Unassembled WGS sequence"/>
</dbReference>
<protein>
    <recommendedName>
        <fullName evidence="11">CTP synthase</fullName>
        <ecNumber evidence="11">6.3.4.2</ecNumber>
    </recommendedName>
    <alternativeName>
        <fullName evidence="11">Cytidine 5'-triphosphate synthase</fullName>
    </alternativeName>
    <alternativeName>
        <fullName evidence="11">Cytidine triphosphate synthetase</fullName>
        <shortName evidence="11">CTP synthetase</shortName>
        <shortName evidence="11">CTPS</shortName>
    </alternativeName>
    <alternativeName>
        <fullName evidence="11">UTP--ammonia ligase</fullName>
    </alternativeName>
</protein>
<dbReference type="InterPro" id="IPR027417">
    <property type="entry name" value="P-loop_NTPase"/>
</dbReference>
<comment type="subunit">
    <text evidence="11">Homotetramer.</text>
</comment>
<comment type="caution">
    <text evidence="14">The sequence shown here is derived from an EMBL/GenBank/DDBJ whole genome shotgun (WGS) entry which is preliminary data.</text>
</comment>
<dbReference type="GO" id="GO:0044210">
    <property type="term" value="P:'de novo' CTP biosynthetic process"/>
    <property type="evidence" value="ECO:0007669"/>
    <property type="project" value="UniProtKB-UniRule"/>
</dbReference>
<evidence type="ECO:0000256" key="8">
    <source>
        <dbReference type="ARBA" id="ARBA00022962"/>
    </source>
</evidence>
<dbReference type="SUPFAM" id="SSF52317">
    <property type="entry name" value="Class I glutamine amidotransferase-like"/>
    <property type="match status" value="1"/>
</dbReference>
<keyword evidence="9 11" id="KW-0665">Pyrimidine biosynthesis</keyword>
<dbReference type="EC" id="6.3.4.2" evidence="11"/>
<accession>A0A1E5IJS9</accession>
<dbReference type="GO" id="GO:0019856">
    <property type="term" value="P:pyrimidine nucleobase biosynthetic process"/>
    <property type="evidence" value="ECO:0007669"/>
    <property type="project" value="TreeGrafter"/>
</dbReference>
<evidence type="ECO:0000256" key="7">
    <source>
        <dbReference type="ARBA" id="ARBA00022842"/>
    </source>
</evidence>
<dbReference type="NCBIfam" id="NF003792">
    <property type="entry name" value="PRK05380.1"/>
    <property type="match status" value="1"/>
</dbReference>
<comment type="catalytic activity">
    <reaction evidence="11">
        <text>UTP + NH4(+) + ATP = CTP + ADP + phosphate + 2 H(+)</text>
        <dbReference type="Rhea" id="RHEA:16597"/>
        <dbReference type="ChEBI" id="CHEBI:15378"/>
        <dbReference type="ChEBI" id="CHEBI:28938"/>
        <dbReference type="ChEBI" id="CHEBI:30616"/>
        <dbReference type="ChEBI" id="CHEBI:37563"/>
        <dbReference type="ChEBI" id="CHEBI:43474"/>
        <dbReference type="ChEBI" id="CHEBI:46398"/>
        <dbReference type="ChEBI" id="CHEBI:456216"/>
    </reaction>
</comment>
<dbReference type="FunFam" id="3.40.50.300:FF:000009">
    <property type="entry name" value="CTP synthase"/>
    <property type="match status" value="1"/>
</dbReference>
<feature type="binding site" evidence="11">
    <location>
        <position position="13"/>
    </location>
    <ligand>
        <name>CTP</name>
        <dbReference type="ChEBI" id="CHEBI:37563"/>
        <note>allosteric inhibitor</note>
    </ligand>
</feature>